<feature type="domain" description="DUF7746" evidence="2">
    <location>
        <begin position="1"/>
        <end position="48"/>
    </location>
</feature>
<evidence type="ECO:0000259" key="2">
    <source>
        <dbReference type="Pfam" id="PF24925"/>
    </source>
</evidence>
<sequence length="616" mass="71911">MVANSYITNHSFRQSEIVPLLVTGFTGTLRYWWDKHLTPESKNRITYAVKLNEDGLPIFDEQIGQGIEDGVNTLFYTIIEHFIGTPSNTTARIHDQLSNLRCPKLSDFRWYKDVFISRVMLRDDSNQPFWKEKFINGLPNLFAHKIRTTLSNEQGQIDWNNLTYGNIISTINQVGADLNCIQEGLIPIRYYQKSRESLSTASGKSLQLNFELPKAHICQNKVCFKTSSVLLKNITDEVILGLPFLALLYPFQVEYDGSIVGQICPSYQSTLDASYDPFLVETPAGPSVAFKKSSPYLPKSNSHLFVIEPIYDVHANPVEIAKHYFPPGFHYMPSSPYKSLKYYRDILLETKSVEIKPIMDRDHPEVILYHSLYVHQIISQEAFRSRPYELKLLQSKLQYNYSDYIYAWYTIFLHQSEDFSHSWFTNFDNKFKCSFPYWFLHWWEKHGPVDEILHVSVHELIRHYTKKAKFSKVDLFFPKQLLFIAIYKVPWILKWSYRITKDARIFARQFSIKWWDKFEVHRIAKYVYNDLPVEPMPRPVSPTGSARSSLSVEGKSKSELQEIARQLILQASQMDDDEDNDSPSSSSCQPIQNPDKPKSWYKDSQDPYDAYDLHSY</sequence>
<comment type="caution">
    <text evidence="3">The sequence shown here is derived from an EMBL/GenBank/DDBJ whole genome shotgun (WGS) entry which is preliminary data.</text>
</comment>
<evidence type="ECO:0000313" key="4">
    <source>
        <dbReference type="Proteomes" id="UP001054821"/>
    </source>
</evidence>
<feature type="compositionally biased region" description="Basic and acidic residues" evidence="1">
    <location>
        <begin position="595"/>
        <end position="616"/>
    </location>
</feature>
<feature type="region of interest" description="Disordered" evidence="1">
    <location>
        <begin position="571"/>
        <end position="616"/>
    </location>
</feature>
<evidence type="ECO:0000256" key="1">
    <source>
        <dbReference type="SAM" id="MobiDB-lite"/>
    </source>
</evidence>
<feature type="compositionally biased region" description="Polar residues" evidence="1">
    <location>
        <begin position="542"/>
        <end position="551"/>
    </location>
</feature>
<accession>A0AAD4ZR52</accession>
<dbReference type="Pfam" id="PF24925">
    <property type="entry name" value="DUF7746"/>
    <property type="match status" value="1"/>
</dbReference>
<dbReference type="PANTHER" id="PTHR48434:SF1">
    <property type="entry name" value="(RAPE) HYPOTHETICAL PROTEIN"/>
    <property type="match status" value="1"/>
</dbReference>
<keyword evidence="4" id="KW-1185">Reference proteome</keyword>
<name>A0AAD4ZR52_PRUDU</name>
<dbReference type="EMBL" id="JAJFAZ020000001">
    <property type="protein sequence ID" value="KAI5352723.1"/>
    <property type="molecule type" value="Genomic_DNA"/>
</dbReference>
<feature type="region of interest" description="Disordered" evidence="1">
    <location>
        <begin position="538"/>
        <end position="558"/>
    </location>
</feature>
<evidence type="ECO:0000313" key="3">
    <source>
        <dbReference type="EMBL" id="KAI5352723.1"/>
    </source>
</evidence>
<dbReference type="Proteomes" id="UP001054821">
    <property type="component" value="Chromosome 1"/>
</dbReference>
<dbReference type="InterPro" id="IPR056648">
    <property type="entry name" value="DUF7746"/>
</dbReference>
<dbReference type="Pfam" id="PF22909">
    <property type="entry name" value="Caulimovir_coat_dom"/>
    <property type="match status" value="1"/>
</dbReference>
<dbReference type="AlphaFoldDB" id="A0AAD4ZR52"/>
<reference evidence="3 4" key="1">
    <citation type="journal article" date="2022" name="G3 (Bethesda)">
        <title>Whole-genome sequence and methylome profiling of the almond [Prunus dulcis (Mill.) D.A. Webb] cultivar 'Nonpareil'.</title>
        <authorList>
            <person name="D'Amico-Willman K.M."/>
            <person name="Ouma W.Z."/>
            <person name="Meulia T."/>
            <person name="Sideli G.M."/>
            <person name="Gradziel T.M."/>
            <person name="Fresnedo-Ramirez J."/>
        </authorList>
    </citation>
    <scope>NUCLEOTIDE SEQUENCE [LARGE SCALE GENOMIC DNA]</scope>
    <source>
        <strain evidence="3">Clone GOH B32 T37-40</strain>
    </source>
</reference>
<proteinExistence type="predicted"/>
<protein>
    <recommendedName>
        <fullName evidence="2">DUF7746 domain-containing protein</fullName>
    </recommendedName>
</protein>
<organism evidence="3 4">
    <name type="scientific">Prunus dulcis</name>
    <name type="common">Almond</name>
    <name type="synonym">Amygdalus dulcis</name>
    <dbReference type="NCBI Taxonomy" id="3755"/>
    <lineage>
        <taxon>Eukaryota</taxon>
        <taxon>Viridiplantae</taxon>
        <taxon>Streptophyta</taxon>
        <taxon>Embryophyta</taxon>
        <taxon>Tracheophyta</taxon>
        <taxon>Spermatophyta</taxon>
        <taxon>Magnoliopsida</taxon>
        <taxon>eudicotyledons</taxon>
        <taxon>Gunneridae</taxon>
        <taxon>Pentapetalae</taxon>
        <taxon>rosids</taxon>
        <taxon>fabids</taxon>
        <taxon>Rosales</taxon>
        <taxon>Rosaceae</taxon>
        <taxon>Amygdaloideae</taxon>
        <taxon>Amygdaleae</taxon>
        <taxon>Prunus</taxon>
    </lineage>
</organism>
<dbReference type="PANTHER" id="PTHR48434">
    <property type="entry name" value="(RAPE) HYPOTHETICAL PROTEIN"/>
    <property type="match status" value="1"/>
</dbReference>
<gene>
    <name evidence="3" type="ORF">L3X38_005615</name>
</gene>